<keyword evidence="3" id="KW-1185">Reference proteome</keyword>
<dbReference type="InterPro" id="IPR017451">
    <property type="entry name" value="F-box-assoc_interact_dom"/>
</dbReference>
<dbReference type="SUPFAM" id="SSF81383">
    <property type="entry name" value="F-box domain"/>
    <property type="match status" value="1"/>
</dbReference>
<evidence type="ECO:0000313" key="3">
    <source>
        <dbReference type="Proteomes" id="UP000824890"/>
    </source>
</evidence>
<dbReference type="Pfam" id="PF00646">
    <property type="entry name" value="F-box"/>
    <property type="match status" value="1"/>
</dbReference>
<organism evidence="2 3">
    <name type="scientific">Brassica napus</name>
    <name type="common">Rape</name>
    <dbReference type="NCBI Taxonomy" id="3708"/>
    <lineage>
        <taxon>Eukaryota</taxon>
        <taxon>Viridiplantae</taxon>
        <taxon>Streptophyta</taxon>
        <taxon>Embryophyta</taxon>
        <taxon>Tracheophyta</taxon>
        <taxon>Spermatophyta</taxon>
        <taxon>Magnoliopsida</taxon>
        <taxon>eudicotyledons</taxon>
        <taxon>Gunneridae</taxon>
        <taxon>Pentapetalae</taxon>
        <taxon>rosids</taxon>
        <taxon>malvids</taxon>
        <taxon>Brassicales</taxon>
        <taxon>Brassicaceae</taxon>
        <taxon>Brassiceae</taxon>
        <taxon>Brassica</taxon>
    </lineage>
</organism>
<sequence>STQERERETMMISDLPADLLDEILSRVPATSLIRLRSTCKQWYNLFKDQMFAEKHLRNVPKQLRVLTLKENRLFLPSVDLNFVPPSIEFSDELSLNNSNNSEEVHIDSAFHCDGLLLCTTRDELVVWNPCLGETMWIKHSEGSKRVKERKPMYALGYENNQSCRSYKILMFWDCDELYDGQVDGFKVYDFNSNAWRVVNYPNCFIMNSHGVNLKGNGYWNAYDDNYVDYILSFHFTGERFIRLCLPPPSQGCMYTSLSVVREELSVLRCVKGSSKIEMWVTTNKMDTSASELSWSKSFTMNFGFPVLVYTGLLIDEDKKVVLCNTIVGDHLRGACTIGEEDKYYSEIAFEGMSLSQPPHIFNYVPSLVRIQEGTELDVFGKSPRRRGDDPPTRRGDTAMCDHDFQFSQEIDDMIRLRSRGRGWKTQLLDLNFVPPSIEFSDELSLNNSNNSEEVLHIDSAFHCDGLLLCTTRDELVNTCLGETMWIKHSKGSKRVKERKPMYALGYENNQSCRSYKILMFWNCDELYDGQVDGFKVYDFNSNAWRVVNYLNCFIMNSHGVKLKGNGYWNAYDDNYVDYILSFDFTRERFIRLCLPPPSQGCMYTSLSVVREELSVLRCVKGSSKIEMWVTTNKMDTSASELSWSKSFTMNFGFPVLVYTGLLIDEDKKVVLCNTIVGDHLRGACTIGEEDKYYSEIAFEGMSLSPPPHIFNYVPSLVRIQEGTELDVFVLVGEGMILLQDEVILQCVIMTSKCTDFSSRLRSRGRGWKTQLLNLNFVPPSIEFSDELSLNNSNNSEEVHIDSAFHCDGLLLCTTRDELVVWNPCLGETMWIKHSEGSKRVKERKPMYALGYENNQSCRSYKILMFWDCDELYDGQVDGFKVYDFNSNAWRVVNYPNCFIMNSHGVNLKGNGYWNAYDDNYVDYILSFDFTGERFIRLCLPPPSQGCMYTSLSVVREELSVLRCVNGSSKIEMWVTTNKMDTSASELSWSKSFTMNFGFPVLVYTGLLIDEDKKVVLCNTIVGDHLRGACTIGEEDKYYSEITFEGMSLSPPPHIFNYVPSLVRIQEGTELDVFGKSPRRRGDDPPTRRGDTAMCEHDFQFSQEIDDMMS</sequence>
<evidence type="ECO:0000259" key="1">
    <source>
        <dbReference type="PROSITE" id="PS50181"/>
    </source>
</evidence>
<dbReference type="InterPro" id="IPR001810">
    <property type="entry name" value="F-box_dom"/>
</dbReference>
<protein>
    <recommendedName>
        <fullName evidence="1">F-box domain-containing protein</fullName>
    </recommendedName>
</protein>
<reference evidence="2 3" key="1">
    <citation type="submission" date="2021-05" db="EMBL/GenBank/DDBJ databases">
        <title>Genome Assembly of Synthetic Allotetraploid Brassica napus Reveals Homoeologous Exchanges between Subgenomes.</title>
        <authorList>
            <person name="Davis J.T."/>
        </authorList>
    </citation>
    <scope>NUCLEOTIDE SEQUENCE [LARGE SCALE GENOMIC DNA]</scope>
    <source>
        <strain evidence="3">cv. Da-Ae</strain>
        <tissue evidence="2">Seedling</tissue>
    </source>
</reference>
<dbReference type="EMBL" id="JAGKQM010000009">
    <property type="protein sequence ID" value="KAH0910955.1"/>
    <property type="molecule type" value="Genomic_DNA"/>
</dbReference>
<evidence type="ECO:0000313" key="2">
    <source>
        <dbReference type="EMBL" id="KAH0910955.1"/>
    </source>
</evidence>
<dbReference type="InterPro" id="IPR006527">
    <property type="entry name" value="F-box-assoc_dom_typ1"/>
</dbReference>
<gene>
    <name evidence="2" type="ORF">HID58_034276</name>
</gene>
<dbReference type="CDD" id="cd22157">
    <property type="entry name" value="F-box_AtFBW1-like"/>
    <property type="match status" value="1"/>
</dbReference>
<feature type="non-terminal residue" evidence="2">
    <location>
        <position position="1"/>
    </location>
</feature>
<dbReference type="Proteomes" id="UP000824890">
    <property type="component" value="Unassembled WGS sequence"/>
</dbReference>
<comment type="caution">
    <text evidence="2">The sequence shown here is derived from an EMBL/GenBank/DDBJ whole genome shotgun (WGS) entry which is preliminary data.</text>
</comment>
<dbReference type="Gene3D" id="1.20.1280.50">
    <property type="match status" value="1"/>
</dbReference>
<dbReference type="InterPro" id="IPR036047">
    <property type="entry name" value="F-box-like_dom_sf"/>
</dbReference>
<proteinExistence type="predicted"/>
<dbReference type="SMART" id="SM00256">
    <property type="entry name" value="FBOX"/>
    <property type="match status" value="1"/>
</dbReference>
<dbReference type="PANTHER" id="PTHR31672:SF13">
    <property type="entry name" value="F-BOX PROTEIN CPR30-LIKE"/>
    <property type="match status" value="1"/>
</dbReference>
<dbReference type="NCBIfam" id="TIGR01640">
    <property type="entry name" value="F_box_assoc_1"/>
    <property type="match status" value="3"/>
</dbReference>
<feature type="domain" description="F-box" evidence="1">
    <location>
        <begin position="9"/>
        <end position="59"/>
    </location>
</feature>
<accession>A0ABQ8C1L5</accession>
<dbReference type="PANTHER" id="PTHR31672">
    <property type="entry name" value="BNACNNG10540D PROTEIN"/>
    <property type="match status" value="1"/>
</dbReference>
<dbReference type="PROSITE" id="PS50181">
    <property type="entry name" value="FBOX"/>
    <property type="match status" value="1"/>
</dbReference>
<dbReference type="Pfam" id="PF07734">
    <property type="entry name" value="FBA_1"/>
    <property type="match status" value="3"/>
</dbReference>
<dbReference type="InterPro" id="IPR050796">
    <property type="entry name" value="SCF_F-box_component"/>
</dbReference>
<name>A0ABQ8C1L5_BRANA</name>